<dbReference type="RefSeq" id="WP_249493173.1">
    <property type="nucleotide sequence ID" value="NZ_JAMCCK010000065.1"/>
</dbReference>
<protein>
    <submittedName>
        <fullName evidence="3">VCBS repeat-containing protein</fullName>
    </submittedName>
</protein>
<proteinExistence type="predicted"/>
<evidence type="ECO:0000256" key="2">
    <source>
        <dbReference type="SAM" id="SignalP"/>
    </source>
</evidence>
<name>A0ABT0P496_9ACTN</name>
<gene>
    <name evidence="3" type="ORF">M4438_34545</name>
</gene>
<feature type="signal peptide" evidence="2">
    <location>
        <begin position="1"/>
        <end position="30"/>
    </location>
</feature>
<dbReference type="PANTHER" id="PTHR44103:SF1">
    <property type="entry name" value="PROPROTEIN CONVERTASE P"/>
    <property type="match status" value="1"/>
</dbReference>
<keyword evidence="1 2" id="KW-0732">Signal</keyword>
<dbReference type="Pfam" id="PF13517">
    <property type="entry name" value="FG-GAP_3"/>
    <property type="match status" value="2"/>
</dbReference>
<evidence type="ECO:0000313" key="3">
    <source>
        <dbReference type="EMBL" id="MCL3998564.1"/>
    </source>
</evidence>
<dbReference type="PANTHER" id="PTHR44103">
    <property type="entry name" value="PROPROTEIN CONVERTASE P"/>
    <property type="match status" value="1"/>
</dbReference>
<organism evidence="3 4">
    <name type="scientific">Streptomyces lavenduligriseus</name>
    <dbReference type="NCBI Taxonomy" id="67315"/>
    <lineage>
        <taxon>Bacteria</taxon>
        <taxon>Bacillati</taxon>
        <taxon>Actinomycetota</taxon>
        <taxon>Actinomycetes</taxon>
        <taxon>Kitasatosporales</taxon>
        <taxon>Streptomycetaceae</taxon>
        <taxon>Streptomyces</taxon>
    </lineage>
</organism>
<keyword evidence="4" id="KW-1185">Reference proteome</keyword>
<accession>A0ABT0P496</accession>
<dbReference type="EMBL" id="JAMCCK010000065">
    <property type="protein sequence ID" value="MCL3998564.1"/>
    <property type="molecule type" value="Genomic_DNA"/>
</dbReference>
<dbReference type="Gene3D" id="2.115.10.10">
    <property type="entry name" value="Tachylectin 2"/>
    <property type="match status" value="2"/>
</dbReference>
<feature type="chain" id="PRO_5046900003" evidence="2">
    <location>
        <begin position="31"/>
        <end position="568"/>
    </location>
</feature>
<comment type="caution">
    <text evidence="3">The sequence shown here is derived from an EMBL/GenBank/DDBJ whole genome shotgun (WGS) entry which is preliminary data.</text>
</comment>
<dbReference type="InterPro" id="IPR028994">
    <property type="entry name" value="Integrin_alpha_N"/>
</dbReference>
<dbReference type="PROSITE" id="PS51257">
    <property type="entry name" value="PROKAR_LIPOPROTEIN"/>
    <property type="match status" value="1"/>
</dbReference>
<dbReference type="SUPFAM" id="SSF69318">
    <property type="entry name" value="Integrin alpha N-terminal domain"/>
    <property type="match status" value="1"/>
</dbReference>
<sequence length="568" mass="59347">MGTSKARMRGLAVVVAVSACMAALSVPAAAGDHERGPGLVKPGPPHWTPPTAELPSAVRGSARAGVRAAGSVTPRFDVDGDGVSDLLIRGLDDAMYVKRWQTGHAETYPPSYNLPFLPDVWKDVIEPGDIDGDGVPDLFVLTPDGTLTLHPSKVYLGKKEWKQSGWQKFNKIFVPGDVTGDGRNDLMARTPSGDLYLYAGTGKVDAPLAASVKVGYGFGLFDQLTGAGDMNGDGYGDVVARTPAGDLYFYAGTGDASAPLKARVQTGSGWGDYNQILALDNSSGHVDLIARDVSGTLWMFPGDDKGGLGARVQLGTGWQGATLVNTGGNPFFGKGELIGWDTTNTLNYYLNLGNGLFAGRLLIDGDMSGYGLTKLSSASSMESSSRWSTLTLVRSDGHLEIGGNDVGGGWNVMTAFAGIGDINNDGKGDLLARDSGGHLYFYPGTGTNGLGARTNLGTGWNALDVLVGSGDVTGDGLPDLLARASSTGHLWLYPGAQKTGFGARVDIGAGWNVYDKIASPGDMNGDGLVDLVGVDAAGDLWRYDADGAGKFHTKVKIGTGWNMHKALY</sequence>
<evidence type="ECO:0000256" key="1">
    <source>
        <dbReference type="ARBA" id="ARBA00022729"/>
    </source>
</evidence>
<dbReference type="Proteomes" id="UP001202052">
    <property type="component" value="Unassembled WGS sequence"/>
</dbReference>
<evidence type="ECO:0000313" key="4">
    <source>
        <dbReference type="Proteomes" id="UP001202052"/>
    </source>
</evidence>
<reference evidence="3 4" key="1">
    <citation type="submission" date="2022-05" db="EMBL/GenBank/DDBJ databases">
        <title>Genome Resource of Streptomyces lavenduligriseus GA1-1, a Strain with Broad-Spectrum Antifungal Activity against Phytopathogenic Fungi.</title>
        <authorList>
            <person name="Qi D."/>
        </authorList>
    </citation>
    <scope>NUCLEOTIDE SEQUENCE [LARGE SCALE GENOMIC DNA]</scope>
    <source>
        <strain evidence="3 4">GA1-1</strain>
    </source>
</reference>
<dbReference type="InterPro" id="IPR013517">
    <property type="entry name" value="FG-GAP"/>
</dbReference>